<reference evidence="7 8" key="1">
    <citation type="submission" date="2012-04" db="EMBL/GenBank/DDBJ databases">
        <title>The Genome Sequence of Saprolegnia declina VS20.</title>
        <authorList>
            <consortium name="The Broad Institute Genome Sequencing Platform"/>
            <person name="Russ C."/>
            <person name="Nusbaum C."/>
            <person name="Tyler B."/>
            <person name="van West P."/>
            <person name="Dieguez-Uribeondo J."/>
            <person name="de Bruijn I."/>
            <person name="Tripathy S."/>
            <person name="Jiang R."/>
            <person name="Young S.K."/>
            <person name="Zeng Q."/>
            <person name="Gargeya S."/>
            <person name="Fitzgerald M."/>
            <person name="Haas B."/>
            <person name="Abouelleil A."/>
            <person name="Alvarado L."/>
            <person name="Arachchi H.M."/>
            <person name="Berlin A."/>
            <person name="Chapman S.B."/>
            <person name="Goldberg J."/>
            <person name="Griggs A."/>
            <person name="Gujja S."/>
            <person name="Hansen M."/>
            <person name="Howarth C."/>
            <person name="Imamovic A."/>
            <person name="Larimer J."/>
            <person name="McCowen C."/>
            <person name="Montmayeur A."/>
            <person name="Murphy C."/>
            <person name="Neiman D."/>
            <person name="Pearson M."/>
            <person name="Priest M."/>
            <person name="Roberts A."/>
            <person name="Saif S."/>
            <person name="Shea T."/>
            <person name="Sisk P."/>
            <person name="Sykes S."/>
            <person name="Wortman J."/>
            <person name="Nusbaum C."/>
            <person name="Birren B."/>
        </authorList>
    </citation>
    <scope>NUCLEOTIDE SEQUENCE [LARGE SCALE GENOMIC DNA]</scope>
    <source>
        <strain evidence="7 8">VS20</strain>
    </source>
</reference>
<evidence type="ECO:0000256" key="1">
    <source>
        <dbReference type="ARBA" id="ARBA00023015"/>
    </source>
</evidence>
<dbReference type="PROSITE" id="PS50090">
    <property type="entry name" value="MYB_LIKE"/>
    <property type="match status" value="1"/>
</dbReference>
<accession>T0QTM9</accession>
<dbReference type="Proteomes" id="UP000030762">
    <property type="component" value="Unassembled WGS sequence"/>
</dbReference>
<dbReference type="eggNOG" id="ENOG502T1W3">
    <property type="taxonomic scope" value="Eukaryota"/>
</dbReference>
<name>T0QTM9_SAPDV</name>
<evidence type="ECO:0000256" key="3">
    <source>
        <dbReference type="ARBA" id="ARBA00023242"/>
    </source>
</evidence>
<dbReference type="STRING" id="1156394.T0QTM9"/>
<evidence type="ECO:0000256" key="2">
    <source>
        <dbReference type="ARBA" id="ARBA00023163"/>
    </source>
</evidence>
<dbReference type="PROSITE" id="PS51294">
    <property type="entry name" value="HTH_MYB"/>
    <property type="match status" value="1"/>
</dbReference>
<dbReference type="OrthoDB" id="118550at2759"/>
<evidence type="ECO:0000256" key="4">
    <source>
        <dbReference type="SAM" id="MobiDB-lite"/>
    </source>
</evidence>
<dbReference type="VEuPathDB" id="FungiDB:SDRG_04486"/>
<proteinExistence type="predicted"/>
<dbReference type="InParanoid" id="T0QTM9"/>
<protein>
    <submittedName>
        <fullName evidence="7">Uncharacterized protein</fullName>
    </submittedName>
</protein>
<sequence length="138" mass="15806">MLQTTPEHHHRNDDASSNGGKWSREEHERFLVGIQMYPHGPWKKVAAIVQTRTTRQTQTHAQKFRQKLDRQDRALRTNQAFENRDVYLPFPFSPEAPAACSLSPTLDELCWRVPTPLPPLAEALDTLIALLDMDVHAV</sequence>
<keyword evidence="1" id="KW-0805">Transcription regulation</keyword>
<dbReference type="PANTHER" id="PTHR12802:SF155">
    <property type="entry name" value="DEUBIQUITINASE MYSM1"/>
    <property type="match status" value="1"/>
</dbReference>
<dbReference type="AlphaFoldDB" id="T0QTM9"/>
<organism evidence="7 8">
    <name type="scientific">Saprolegnia diclina (strain VS20)</name>
    <dbReference type="NCBI Taxonomy" id="1156394"/>
    <lineage>
        <taxon>Eukaryota</taxon>
        <taxon>Sar</taxon>
        <taxon>Stramenopiles</taxon>
        <taxon>Oomycota</taxon>
        <taxon>Saprolegniomycetes</taxon>
        <taxon>Saprolegniales</taxon>
        <taxon>Saprolegniaceae</taxon>
        <taxon>Saprolegnia</taxon>
    </lineage>
</organism>
<feature type="domain" description="HTH myb-type" evidence="6">
    <location>
        <begin position="14"/>
        <end position="69"/>
    </location>
</feature>
<dbReference type="NCBIfam" id="TIGR01557">
    <property type="entry name" value="myb_SHAQKYF"/>
    <property type="match status" value="1"/>
</dbReference>
<dbReference type="CDD" id="cd00167">
    <property type="entry name" value="SANT"/>
    <property type="match status" value="1"/>
</dbReference>
<evidence type="ECO:0000313" key="7">
    <source>
        <dbReference type="EMBL" id="EQC38056.1"/>
    </source>
</evidence>
<dbReference type="OMA" id="KWSREEH"/>
<dbReference type="RefSeq" id="XP_008608383.1">
    <property type="nucleotide sequence ID" value="XM_008610161.1"/>
</dbReference>
<dbReference type="SUPFAM" id="SSF46689">
    <property type="entry name" value="Homeodomain-like"/>
    <property type="match status" value="1"/>
</dbReference>
<evidence type="ECO:0000259" key="6">
    <source>
        <dbReference type="PROSITE" id="PS51294"/>
    </source>
</evidence>
<dbReference type="InterPro" id="IPR006447">
    <property type="entry name" value="Myb_dom_plants"/>
</dbReference>
<dbReference type="InterPro" id="IPR001005">
    <property type="entry name" value="SANT/Myb"/>
</dbReference>
<dbReference type="Pfam" id="PF00249">
    <property type="entry name" value="Myb_DNA-binding"/>
    <property type="match status" value="1"/>
</dbReference>
<evidence type="ECO:0000313" key="8">
    <source>
        <dbReference type="Proteomes" id="UP000030762"/>
    </source>
</evidence>
<feature type="domain" description="Myb-like" evidence="5">
    <location>
        <begin position="14"/>
        <end position="65"/>
    </location>
</feature>
<dbReference type="PANTHER" id="PTHR12802">
    <property type="entry name" value="SWI/SNF COMPLEX-RELATED"/>
    <property type="match status" value="1"/>
</dbReference>
<feature type="region of interest" description="Disordered" evidence="4">
    <location>
        <begin position="1"/>
        <end position="22"/>
    </location>
</feature>
<keyword evidence="8" id="KW-1185">Reference proteome</keyword>
<dbReference type="InterPro" id="IPR009057">
    <property type="entry name" value="Homeodomain-like_sf"/>
</dbReference>
<dbReference type="Gene3D" id="1.10.10.60">
    <property type="entry name" value="Homeodomain-like"/>
    <property type="match status" value="1"/>
</dbReference>
<dbReference type="GeneID" id="19945213"/>
<dbReference type="EMBL" id="JH767142">
    <property type="protein sequence ID" value="EQC38056.1"/>
    <property type="molecule type" value="Genomic_DNA"/>
</dbReference>
<gene>
    <name evidence="7" type="ORF">SDRG_04486</name>
</gene>
<evidence type="ECO:0000259" key="5">
    <source>
        <dbReference type="PROSITE" id="PS50090"/>
    </source>
</evidence>
<feature type="compositionally biased region" description="Basic and acidic residues" evidence="4">
    <location>
        <begin position="1"/>
        <end position="14"/>
    </location>
</feature>
<keyword evidence="3" id="KW-0539">Nucleus</keyword>
<dbReference type="GO" id="GO:0003677">
    <property type="term" value="F:DNA binding"/>
    <property type="evidence" value="ECO:0007669"/>
    <property type="project" value="InterPro"/>
</dbReference>
<dbReference type="InterPro" id="IPR017930">
    <property type="entry name" value="Myb_dom"/>
</dbReference>
<keyword evidence="2" id="KW-0804">Transcription</keyword>
<dbReference type="SMART" id="SM00717">
    <property type="entry name" value="SANT"/>
    <property type="match status" value="1"/>
</dbReference>